<feature type="signal peptide" evidence="1">
    <location>
        <begin position="1"/>
        <end position="16"/>
    </location>
</feature>
<feature type="chain" id="PRO_5034068937" description="Secreted protein" evidence="1">
    <location>
        <begin position="17"/>
        <end position="140"/>
    </location>
</feature>
<sequence>MKVFAALLAGLTAVSAQTIMIGAPSSGAQLTAGQSTVVQIFTPNFLSSSKEVSVAIGISSCSSGFCRSPSDTLGNLLYSGTYSPQRDPNGSSSRISENFTVTIPSNIAKGQAILGVAHFALIGASLQPWLETKNVSVVVQ</sequence>
<proteinExistence type="predicted"/>
<accession>A0A8H5CWU6</accession>
<dbReference type="OrthoDB" id="2841294at2759"/>
<evidence type="ECO:0000313" key="2">
    <source>
        <dbReference type="EMBL" id="KAF5348503.1"/>
    </source>
</evidence>
<name>A0A8H5CWU6_9AGAR</name>
<organism evidence="2 3">
    <name type="scientific">Leucocoprinus leucothites</name>
    <dbReference type="NCBI Taxonomy" id="201217"/>
    <lineage>
        <taxon>Eukaryota</taxon>
        <taxon>Fungi</taxon>
        <taxon>Dikarya</taxon>
        <taxon>Basidiomycota</taxon>
        <taxon>Agaricomycotina</taxon>
        <taxon>Agaricomycetes</taxon>
        <taxon>Agaricomycetidae</taxon>
        <taxon>Agaricales</taxon>
        <taxon>Agaricineae</taxon>
        <taxon>Agaricaceae</taxon>
        <taxon>Leucocoprinus</taxon>
    </lineage>
</organism>
<dbReference type="EMBL" id="JAACJO010000019">
    <property type="protein sequence ID" value="KAF5348503.1"/>
    <property type="molecule type" value="Genomic_DNA"/>
</dbReference>
<dbReference type="Proteomes" id="UP000559027">
    <property type="component" value="Unassembled WGS sequence"/>
</dbReference>
<dbReference type="Pfam" id="PF19271">
    <property type="entry name" value="Nis1"/>
    <property type="match status" value="1"/>
</dbReference>
<dbReference type="InterPro" id="IPR045469">
    <property type="entry name" value="Nis1"/>
</dbReference>
<reference evidence="2 3" key="1">
    <citation type="journal article" date="2020" name="ISME J.">
        <title>Uncovering the hidden diversity of litter-decomposition mechanisms in mushroom-forming fungi.</title>
        <authorList>
            <person name="Floudas D."/>
            <person name="Bentzer J."/>
            <person name="Ahren D."/>
            <person name="Johansson T."/>
            <person name="Persson P."/>
            <person name="Tunlid A."/>
        </authorList>
    </citation>
    <scope>NUCLEOTIDE SEQUENCE [LARGE SCALE GENOMIC DNA]</scope>
    <source>
        <strain evidence="2 3">CBS 146.42</strain>
    </source>
</reference>
<comment type="caution">
    <text evidence="2">The sequence shown here is derived from an EMBL/GenBank/DDBJ whole genome shotgun (WGS) entry which is preliminary data.</text>
</comment>
<keyword evidence="3" id="KW-1185">Reference proteome</keyword>
<evidence type="ECO:0000313" key="3">
    <source>
        <dbReference type="Proteomes" id="UP000559027"/>
    </source>
</evidence>
<protein>
    <recommendedName>
        <fullName evidence="4">Secreted protein</fullName>
    </recommendedName>
</protein>
<keyword evidence="1" id="KW-0732">Signal</keyword>
<dbReference type="AlphaFoldDB" id="A0A8H5CWU6"/>
<evidence type="ECO:0008006" key="4">
    <source>
        <dbReference type="Google" id="ProtNLM"/>
    </source>
</evidence>
<evidence type="ECO:0000256" key="1">
    <source>
        <dbReference type="SAM" id="SignalP"/>
    </source>
</evidence>
<gene>
    <name evidence="2" type="ORF">D9756_009645</name>
</gene>